<feature type="compositionally biased region" description="Basic residues" evidence="2">
    <location>
        <begin position="204"/>
        <end position="218"/>
    </location>
</feature>
<proteinExistence type="predicted"/>
<feature type="compositionally biased region" description="Polar residues" evidence="2">
    <location>
        <begin position="169"/>
        <end position="200"/>
    </location>
</feature>
<evidence type="ECO:0000313" key="4">
    <source>
        <dbReference type="EMBL" id="CAF1671465.1"/>
    </source>
</evidence>
<evidence type="ECO:0000256" key="1">
    <source>
        <dbReference type="ARBA" id="ARBA00023242"/>
    </source>
</evidence>
<dbReference type="Pfam" id="PF16493">
    <property type="entry name" value="Meis_PKNOX_N"/>
    <property type="match status" value="1"/>
</dbReference>
<reference evidence="4" key="1">
    <citation type="submission" date="2021-02" db="EMBL/GenBank/DDBJ databases">
        <authorList>
            <person name="Nowell W R."/>
        </authorList>
    </citation>
    <scope>NUCLEOTIDE SEQUENCE</scope>
</reference>
<feature type="compositionally biased region" description="Pro residues" evidence="2">
    <location>
        <begin position="219"/>
        <end position="237"/>
    </location>
</feature>
<feature type="compositionally biased region" description="Polar residues" evidence="2">
    <location>
        <begin position="290"/>
        <end position="304"/>
    </location>
</feature>
<name>A0A816GB84_ADIRI</name>
<protein>
    <recommendedName>
        <fullName evidence="3">MEIS N-terminal domain-containing protein</fullName>
    </recommendedName>
</protein>
<sequence length="354" mass="39961">QDKEMLTSSQEQIRSASLSYQKQQMKESNKLTCCIIQWCKWEKKLEGIIKMSLAFLFRLQKDPNYISTNPELDNVMIQSIQVLRFHLLELEKVHELCDNFTHRYITCLKGKLPMDLVIDERDSNVSSSKSGDDDDQDDDQSSPQPPHGHPPHPPTSSSRSSSYNQHSPDGSTTPSNYNLPHQPKSLRSSMTTASQLTPLVSSHHFGHPSHHHHHHHHQPPLPPPSHFQQQLPPPPSAHPSYSNHLLGPPHPSLLNHLSQPPQHFHPQSAHHSMHNDDTQSTHSSSDTNTPNASQPSMTNLNNPTNSYHLIHDNNSETGMFFFISFPVRIELAIDVSLLLILSAAHTYTHTQGIN</sequence>
<evidence type="ECO:0000259" key="3">
    <source>
        <dbReference type="Pfam" id="PF16493"/>
    </source>
</evidence>
<feature type="compositionally biased region" description="Low complexity" evidence="2">
    <location>
        <begin position="280"/>
        <end position="289"/>
    </location>
</feature>
<dbReference type="InterPro" id="IPR032453">
    <property type="entry name" value="PKNOX/Meis_N"/>
</dbReference>
<evidence type="ECO:0000313" key="5">
    <source>
        <dbReference type="Proteomes" id="UP000663828"/>
    </source>
</evidence>
<organism evidence="4 5">
    <name type="scientific">Adineta ricciae</name>
    <name type="common">Rotifer</name>
    <dbReference type="NCBI Taxonomy" id="249248"/>
    <lineage>
        <taxon>Eukaryota</taxon>
        <taxon>Metazoa</taxon>
        <taxon>Spiralia</taxon>
        <taxon>Gnathifera</taxon>
        <taxon>Rotifera</taxon>
        <taxon>Eurotatoria</taxon>
        <taxon>Bdelloidea</taxon>
        <taxon>Adinetida</taxon>
        <taxon>Adinetidae</taxon>
        <taxon>Adineta</taxon>
    </lineage>
</organism>
<gene>
    <name evidence="4" type="ORF">XAT740_LOCUS58763</name>
</gene>
<comment type="caution">
    <text evidence="4">The sequence shown here is derived from an EMBL/GenBank/DDBJ whole genome shotgun (WGS) entry which is preliminary data.</text>
</comment>
<evidence type="ECO:0000256" key="2">
    <source>
        <dbReference type="SAM" id="MobiDB-lite"/>
    </source>
</evidence>
<accession>A0A816GB84</accession>
<feature type="region of interest" description="Disordered" evidence="2">
    <location>
        <begin position="122"/>
        <end position="304"/>
    </location>
</feature>
<keyword evidence="5" id="KW-1185">Reference proteome</keyword>
<feature type="compositionally biased region" description="Pro residues" evidence="2">
    <location>
        <begin position="143"/>
        <end position="154"/>
    </location>
</feature>
<dbReference type="AlphaFoldDB" id="A0A816GB84"/>
<feature type="non-terminal residue" evidence="4">
    <location>
        <position position="1"/>
    </location>
</feature>
<keyword evidence="1" id="KW-0539">Nucleus</keyword>
<dbReference type="Proteomes" id="UP000663828">
    <property type="component" value="Unassembled WGS sequence"/>
</dbReference>
<dbReference type="EMBL" id="CAJNOR010013102">
    <property type="protein sequence ID" value="CAF1671465.1"/>
    <property type="molecule type" value="Genomic_DNA"/>
</dbReference>
<feature type="compositionally biased region" description="Low complexity" evidence="2">
    <location>
        <begin position="155"/>
        <end position="168"/>
    </location>
</feature>
<feature type="domain" description="MEIS N-terminal" evidence="3">
    <location>
        <begin position="60"/>
        <end position="115"/>
    </location>
</feature>